<evidence type="ECO:0000313" key="1">
    <source>
        <dbReference type="EMBL" id="KAI3733823.1"/>
    </source>
</evidence>
<organism evidence="1 2">
    <name type="scientific">Arctium lappa</name>
    <name type="common">Greater burdock</name>
    <name type="synonym">Lappa major</name>
    <dbReference type="NCBI Taxonomy" id="4217"/>
    <lineage>
        <taxon>Eukaryota</taxon>
        <taxon>Viridiplantae</taxon>
        <taxon>Streptophyta</taxon>
        <taxon>Embryophyta</taxon>
        <taxon>Tracheophyta</taxon>
        <taxon>Spermatophyta</taxon>
        <taxon>Magnoliopsida</taxon>
        <taxon>eudicotyledons</taxon>
        <taxon>Gunneridae</taxon>
        <taxon>Pentapetalae</taxon>
        <taxon>asterids</taxon>
        <taxon>campanulids</taxon>
        <taxon>Asterales</taxon>
        <taxon>Asteraceae</taxon>
        <taxon>Carduoideae</taxon>
        <taxon>Cardueae</taxon>
        <taxon>Arctiinae</taxon>
        <taxon>Arctium</taxon>
    </lineage>
</organism>
<reference evidence="1 2" key="2">
    <citation type="journal article" date="2022" name="Mol. Ecol. Resour.">
        <title>The genomes of chicory, endive, great burdock and yacon provide insights into Asteraceae paleo-polyploidization history and plant inulin production.</title>
        <authorList>
            <person name="Fan W."/>
            <person name="Wang S."/>
            <person name="Wang H."/>
            <person name="Wang A."/>
            <person name="Jiang F."/>
            <person name="Liu H."/>
            <person name="Zhao H."/>
            <person name="Xu D."/>
            <person name="Zhang Y."/>
        </authorList>
    </citation>
    <scope>NUCLEOTIDE SEQUENCE [LARGE SCALE GENOMIC DNA]</scope>
    <source>
        <strain evidence="2">cv. Niubang</strain>
    </source>
</reference>
<dbReference type="EMBL" id="CM042050">
    <property type="protein sequence ID" value="KAI3733823.1"/>
    <property type="molecule type" value="Genomic_DNA"/>
</dbReference>
<comment type="caution">
    <text evidence="1">The sequence shown here is derived from an EMBL/GenBank/DDBJ whole genome shotgun (WGS) entry which is preliminary data.</text>
</comment>
<gene>
    <name evidence="1" type="ORF">L6452_13280</name>
</gene>
<dbReference type="Proteomes" id="UP001055879">
    <property type="component" value="Linkage Group LG04"/>
</dbReference>
<protein>
    <submittedName>
        <fullName evidence="1">Uncharacterized protein</fullName>
    </submittedName>
</protein>
<name>A0ACB9CHN7_ARCLA</name>
<reference evidence="2" key="1">
    <citation type="journal article" date="2022" name="Mol. Ecol. Resour.">
        <title>The genomes of chicory, endive, great burdock and yacon provide insights into Asteraceae palaeo-polyploidization history and plant inulin production.</title>
        <authorList>
            <person name="Fan W."/>
            <person name="Wang S."/>
            <person name="Wang H."/>
            <person name="Wang A."/>
            <person name="Jiang F."/>
            <person name="Liu H."/>
            <person name="Zhao H."/>
            <person name="Xu D."/>
            <person name="Zhang Y."/>
        </authorList>
    </citation>
    <scope>NUCLEOTIDE SEQUENCE [LARGE SCALE GENOMIC DNA]</scope>
    <source>
        <strain evidence="2">cv. Niubang</strain>
    </source>
</reference>
<sequence>MGRNDRWRKLGKHGENRSIEIISRTKTEKRKIKRKRFLWEIKRHFQFLEEVPWERPMGEPKRLQANAKAVSKLKVVSRGWRKQSNEKENV</sequence>
<keyword evidence="2" id="KW-1185">Reference proteome</keyword>
<proteinExistence type="predicted"/>
<accession>A0ACB9CHN7</accession>
<evidence type="ECO:0000313" key="2">
    <source>
        <dbReference type="Proteomes" id="UP001055879"/>
    </source>
</evidence>